<keyword evidence="1" id="KW-0539">Nucleus</keyword>
<evidence type="ECO:0000259" key="2">
    <source>
        <dbReference type="SMART" id="SM00906"/>
    </source>
</evidence>
<dbReference type="GO" id="GO:0003677">
    <property type="term" value="F:DNA binding"/>
    <property type="evidence" value="ECO:0007669"/>
    <property type="project" value="InterPro"/>
</dbReference>
<comment type="caution">
    <text evidence="3">The sequence shown here is derived from an EMBL/GenBank/DDBJ whole genome shotgun (WGS) entry which is preliminary data.</text>
</comment>
<proteinExistence type="predicted"/>
<feature type="domain" description="Xylanolytic transcriptional activator regulatory" evidence="2">
    <location>
        <begin position="114"/>
        <end position="187"/>
    </location>
</feature>
<dbReference type="STRING" id="1441469.A0A225B1G4"/>
<dbReference type="Proteomes" id="UP000214365">
    <property type="component" value="Unassembled WGS sequence"/>
</dbReference>
<dbReference type="GO" id="GO:0008270">
    <property type="term" value="F:zinc ion binding"/>
    <property type="evidence" value="ECO:0007669"/>
    <property type="project" value="InterPro"/>
</dbReference>
<dbReference type="Pfam" id="PF04082">
    <property type="entry name" value="Fungal_trans"/>
    <property type="match status" value="1"/>
</dbReference>
<dbReference type="GO" id="GO:0003700">
    <property type="term" value="F:DNA-binding transcription factor activity"/>
    <property type="evidence" value="ECO:0007669"/>
    <property type="project" value="InterPro"/>
</dbReference>
<dbReference type="GO" id="GO:0006351">
    <property type="term" value="P:DNA-templated transcription"/>
    <property type="evidence" value="ECO:0007669"/>
    <property type="project" value="InterPro"/>
</dbReference>
<accession>A0A225B1G4</accession>
<dbReference type="PANTHER" id="PTHR46910:SF5">
    <property type="entry name" value="ZN(II)2CYS6 TRANSCRIPTION FACTOR (EUROFUNG)"/>
    <property type="match status" value="1"/>
</dbReference>
<name>A0A225B1G4_TALAT</name>
<sequence length="467" mass="52798">MRVRRPIFLSSYAISDLSLVDNLCRKVYSTSDLASAGEIASMHGVLFFVLKELIAMKDPLCQKFDLLTYLDHCEQNFVAAIETYEVLAVPAFENILALTMGMLMSQGEAKPHLYWKLVSAAVMHCQSLEYHLEATYQSIPSSKAESIRRLFWTVYAFDKSMSLVLGRASHMQDLRIDTKYPTMSQDLTLRAWDESFIMGIRLAEIQGRIFVGLYSTCSMIRDSSERAQRISDLADAMEKWHLEFKQIDSEGINNPQAFYLTRGNGDIQFYSTLTLLFHASSAIGQDLQIGPHCFNAACNSLRAHLEVFPRYQKSQLLSDGDYFNWILLSSSFVPFIVTFLHAIAAKDMANVTLPEQVVDTLENFRNVSQGSERLYQICVTFTQIAKKLVQSQRSPIGGIYNQQQDSLLLVDSSHSTSLFDSETLQEIFDSDDMNGVNPSYAMDTLNDWLSGPPFPWDKLDVDIGKGQ</sequence>
<evidence type="ECO:0000313" key="3">
    <source>
        <dbReference type="EMBL" id="OKL59647.1"/>
    </source>
</evidence>
<organism evidence="3 4">
    <name type="scientific">Talaromyces atroroseus</name>
    <dbReference type="NCBI Taxonomy" id="1441469"/>
    <lineage>
        <taxon>Eukaryota</taxon>
        <taxon>Fungi</taxon>
        <taxon>Dikarya</taxon>
        <taxon>Ascomycota</taxon>
        <taxon>Pezizomycotina</taxon>
        <taxon>Eurotiomycetes</taxon>
        <taxon>Eurotiomycetidae</taxon>
        <taxon>Eurotiales</taxon>
        <taxon>Trichocomaceae</taxon>
        <taxon>Talaromyces</taxon>
        <taxon>Talaromyces sect. Trachyspermi</taxon>
    </lineage>
</organism>
<protein>
    <recommendedName>
        <fullName evidence="2">Xylanolytic transcriptional activator regulatory domain-containing protein</fullName>
    </recommendedName>
</protein>
<evidence type="ECO:0000313" key="4">
    <source>
        <dbReference type="Proteomes" id="UP000214365"/>
    </source>
</evidence>
<dbReference type="GeneID" id="31004889"/>
<dbReference type="InterPro" id="IPR007219">
    <property type="entry name" value="XnlR_reg_dom"/>
</dbReference>
<reference evidence="3 4" key="1">
    <citation type="submission" date="2015-06" db="EMBL/GenBank/DDBJ databases">
        <title>Talaromyces atroroseus IBT 11181 draft genome.</title>
        <authorList>
            <person name="Rasmussen K.B."/>
            <person name="Rasmussen S."/>
            <person name="Petersen B."/>
            <person name="Sicheritz-Ponten T."/>
            <person name="Mortensen U.H."/>
            <person name="Thrane U."/>
        </authorList>
    </citation>
    <scope>NUCLEOTIDE SEQUENCE [LARGE SCALE GENOMIC DNA]</scope>
    <source>
        <strain evidence="3 4">IBT 11181</strain>
    </source>
</reference>
<dbReference type="RefSeq" id="XP_020119768.1">
    <property type="nucleotide sequence ID" value="XM_020267421.1"/>
</dbReference>
<dbReference type="SMART" id="SM00906">
    <property type="entry name" value="Fungal_trans"/>
    <property type="match status" value="1"/>
</dbReference>
<evidence type="ECO:0000256" key="1">
    <source>
        <dbReference type="ARBA" id="ARBA00023242"/>
    </source>
</evidence>
<dbReference type="CDD" id="cd12148">
    <property type="entry name" value="fungal_TF_MHR"/>
    <property type="match status" value="1"/>
</dbReference>
<keyword evidence="4" id="KW-1185">Reference proteome</keyword>
<dbReference type="EMBL" id="LFMY01000007">
    <property type="protein sequence ID" value="OKL59647.1"/>
    <property type="molecule type" value="Genomic_DNA"/>
</dbReference>
<dbReference type="InterPro" id="IPR050987">
    <property type="entry name" value="AtrR-like"/>
</dbReference>
<dbReference type="OrthoDB" id="103819at2759"/>
<gene>
    <name evidence="3" type="ORF">UA08_05133</name>
</gene>
<dbReference type="PANTHER" id="PTHR46910">
    <property type="entry name" value="TRANSCRIPTION FACTOR PDR1"/>
    <property type="match status" value="1"/>
</dbReference>
<dbReference type="AlphaFoldDB" id="A0A225B1G4"/>